<feature type="region of interest" description="Disordered" evidence="1">
    <location>
        <begin position="1"/>
        <end position="63"/>
    </location>
</feature>
<feature type="compositionally biased region" description="Basic and acidic residues" evidence="1">
    <location>
        <begin position="11"/>
        <end position="28"/>
    </location>
</feature>
<dbReference type="Proteomes" id="UP000765509">
    <property type="component" value="Unassembled WGS sequence"/>
</dbReference>
<dbReference type="EMBL" id="AVOT02006370">
    <property type="protein sequence ID" value="MBW0481385.1"/>
    <property type="molecule type" value="Genomic_DNA"/>
</dbReference>
<feature type="compositionally biased region" description="Basic residues" evidence="1">
    <location>
        <begin position="1"/>
        <end position="10"/>
    </location>
</feature>
<dbReference type="AlphaFoldDB" id="A0A9Q3CDZ2"/>
<sequence>MDGIHYHPKYRSKDKGMAQQKEVPEASTRKPQANQHPQEGRKNKKKNWKKPYSPSCRIPRIQKDALENFSNMARNLMELKDKEEQRMRQPSLPKR</sequence>
<feature type="compositionally biased region" description="Basic and acidic residues" evidence="1">
    <location>
        <begin position="77"/>
        <end position="87"/>
    </location>
</feature>
<reference evidence="2" key="1">
    <citation type="submission" date="2021-03" db="EMBL/GenBank/DDBJ databases">
        <title>Draft genome sequence of rust myrtle Austropuccinia psidii MF-1, a brazilian biotype.</title>
        <authorList>
            <person name="Quecine M.C."/>
            <person name="Pachon D.M.R."/>
            <person name="Bonatelli M.L."/>
            <person name="Correr F.H."/>
            <person name="Franceschini L.M."/>
            <person name="Leite T.F."/>
            <person name="Margarido G.R.A."/>
            <person name="Almeida C.A."/>
            <person name="Ferrarezi J.A."/>
            <person name="Labate C.A."/>
        </authorList>
    </citation>
    <scope>NUCLEOTIDE SEQUENCE</scope>
    <source>
        <strain evidence="2">MF-1</strain>
    </source>
</reference>
<evidence type="ECO:0000313" key="3">
    <source>
        <dbReference type="Proteomes" id="UP000765509"/>
    </source>
</evidence>
<keyword evidence="3" id="KW-1185">Reference proteome</keyword>
<comment type="caution">
    <text evidence="2">The sequence shown here is derived from an EMBL/GenBank/DDBJ whole genome shotgun (WGS) entry which is preliminary data.</text>
</comment>
<evidence type="ECO:0000313" key="2">
    <source>
        <dbReference type="EMBL" id="MBW0481385.1"/>
    </source>
</evidence>
<protein>
    <submittedName>
        <fullName evidence="2">Uncharacterized protein</fullName>
    </submittedName>
</protein>
<accession>A0A9Q3CDZ2</accession>
<gene>
    <name evidence="2" type="ORF">O181_021100</name>
</gene>
<proteinExistence type="predicted"/>
<feature type="region of interest" description="Disordered" evidence="1">
    <location>
        <begin position="76"/>
        <end position="95"/>
    </location>
</feature>
<organism evidence="2 3">
    <name type="scientific">Austropuccinia psidii MF-1</name>
    <dbReference type="NCBI Taxonomy" id="1389203"/>
    <lineage>
        <taxon>Eukaryota</taxon>
        <taxon>Fungi</taxon>
        <taxon>Dikarya</taxon>
        <taxon>Basidiomycota</taxon>
        <taxon>Pucciniomycotina</taxon>
        <taxon>Pucciniomycetes</taxon>
        <taxon>Pucciniales</taxon>
        <taxon>Sphaerophragmiaceae</taxon>
        <taxon>Austropuccinia</taxon>
    </lineage>
</organism>
<evidence type="ECO:0000256" key="1">
    <source>
        <dbReference type="SAM" id="MobiDB-lite"/>
    </source>
</evidence>
<name>A0A9Q3CDZ2_9BASI</name>